<evidence type="ECO:0000313" key="6">
    <source>
        <dbReference type="Proteomes" id="UP000034516"/>
    </source>
</evidence>
<dbReference type="Pfam" id="PF00625">
    <property type="entry name" value="Guanylate_kin"/>
    <property type="match status" value="1"/>
</dbReference>
<dbReference type="InterPro" id="IPR008145">
    <property type="entry name" value="GK/Ca_channel_bsu"/>
</dbReference>
<dbReference type="GO" id="GO:0005829">
    <property type="term" value="C:cytosol"/>
    <property type="evidence" value="ECO:0007669"/>
    <property type="project" value="TreeGrafter"/>
</dbReference>
<proteinExistence type="inferred from homology"/>
<comment type="caution">
    <text evidence="5">The sequence shown here is derived from an EMBL/GenBank/DDBJ whole genome shotgun (WGS) entry which is preliminary data.</text>
</comment>
<reference evidence="5 6" key="1">
    <citation type="journal article" date="2015" name="Nature">
        <title>rRNA introns, odd ribosomes, and small enigmatic genomes across a large radiation of phyla.</title>
        <authorList>
            <person name="Brown C.T."/>
            <person name="Hug L.A."/>
            <person name="Thomas B.C."/>
            <person name="Sharon I."/>
            <person name="Castelle C.J."/>
            <person name="Singh A."/>
            <person name="Wilkins M.J."/>
            <person name="Williams K.H."/>
            <person name="Banfield J.F."/>
        </authorList>
    </citation>
    <scope>NUCLEOTIDE SEQUENCE [LARGE SCALE GENOMIC DNA]</scope>
</reference>
<keyword evidence="3 5" id="KW-0418">Kinase</keyword>
<sequence>MKKDQGKIIIISGPSGSGQDAIIEGLAKRGVLFERVITTVTRKPRKGERQGKPYYFISAAEFQRKLANNEFVEWAIVYGDYRGCTTEELKRVKESGKIGVWKVDTQGAVALKKKIPEVITVYIKPPSVEAAVERIRARGLDSEDEIQKRRVLIEEYLKPEHDKKFDYIVINNNGRLEEAVNEVIKIIGGE</sequence>
<gene>
    <name evidence="5" type="ORF">UV02_C0005G0013</name>
</gene>
<organism evidence="5 6">
    <name type="scientific">Candidatus Kuenenbacteria bacterium GW2011_GWA2_42_15</name>
    <dbReference type="NCBI Taxonomy" id="1618677"/>
    <lineage>
        <taxon>Bacteria</taxon>
        <taxon>Candidatus Kueneniibacteriota</taxon>
    </lineage>
</organism>
<dbReference type="AlphaFoldDB" id="A0A0G0Z2I9"/>
<dbReference type="Proteomes" id="UP000034516">
    <property type="component" value="Unassembled WGS sequence"/>
</dbReference>
<dbReference type="PROSITE" id="PS50052">
    <property type="entry name" value="GUANYLATE_KINASE_2"/>
    <property type="match status" value="1"/>
</dbReference>
<dbReference type="EMBL" id="LCCW01000005">
    <property type="protein sequence ID" value="KKS42982.1"/>
    <property type="molecule type" value="Genomic_DNA"/>
</dbReference>
<comment type="similarity">
    <text evidence="1">Belongs to the guanylate kinase family.</text>
</comment>
<dbReference type="InterPro" id="IPR027417">
    <property type="entry name" value="P-loop_NTPase"/>
</dbReference>
<dbReference type="SMART" id="SM00072">
    <property type="entry name" value="GuKc"/>
    <property type="match status" value="1"/>
</dbReference>
<dbReference type="SUPFAM" id="SSF52540">
    <property type="entry name" value="P-loop containing nucleoside triphosphate hydrolases"/>
    <property type="match status" value="1"/>
</dbReference>
<evidence type="ECO:0000259" key="4">
    <source>
        <dbReference type="PROSITE" id="PS50052"/>
    </source>
</evidence>
<feature type="domain" description="Guanylate kinase-like" evidence="4">
    <location>
        <begin position="6"/>
        <end position="188"/>
    </location>
</feature>
<dbReference type="GO" id="GO:0004385">
    <property type="term" value="F:GMP kinase activity"/>
    <property type="evidence" value="ECO:0007669"/>
    <property type="project" value="TreeGrafter"/>
</dbReference>
<dbReference type="PANTHER" id="PTHR23117:SF13">
    <property type="entry name" value="GUANYLATE KINASE"/>
    <property type="match status" value="1"/>
</dbReference>
<evidence type="ECO:0000256" key="2">
    <source>
        <dbReference type="ARBA" id="ARBA00022679"/>
    </source>
</evidence>
<accession>A0A0G0Z2I9</accession>
<dbReference type="Gene3D" id="3.40.50.300">
    <property type="entry name" value="P-loop containing nucleotide triphosphate hydrolases"/>
    <property type="match status" value="1"/>
</dbReference>
<keyword evidence="2" id="KW-0808">Transferase</keyword>
<evidence type="ECO:0000256" key="1">
    <source>
        <dbReference type="ARBA" id="ARBA00005790"/>
    </source>
</evidence>
<evidence type="ECO:0000313" key="5">
    <source>
        <dbReference type="EMBL" id="KKS42982.1"/>
    </source>
</evidence>
<dbReference type="CDD" id="cd00071">
    <property type="entry name" value="GMPK"/>
    <property type="match status" value="1"/>
</dbReference>
<protein>
    <submittedName>
        <fullName evidence="5">Guanylate kinase</fullName>
    </submittedName>
</protein>
<evidence type="ECO:0000256" key="3">
    <source>
        <dbReference type="ARBA" id="ARBA00022777"/>
    </source>
</evidence>
<dbReference type="InterPro" id="IPR008144">
    <property type="entry name" value="Guanylate_kin-like_dom"/>
</dbReference>
<name>A0A0G0Z2I9_9BACT</name>
<dbReference type="PANTHER" id="PTHR23117">
    <property type="entry name" value="GUANYLATE KINASE-RELATED"/>
    <property type="match status" value="1"/>
</dbReference>